<sequence length="227" mass="24190">MKPWETVDRAEAPGVGEITLVRRGDEYVFRVRGQTLMSSRQHGSEEALAKAGCEGLAERSNARVLVGGLGFGYTTRAVLDTLGPDARVTVAELLPVVVTWNRSHLAALAGAPLEDPRVAVVEGDVGKHMARTAGAYDAILLDVDNGPTALTHPDNHGLYGRVGLAHAVQALRPGGSLGVWSAGPSPAFERRMEQAGFTVQTLHPAAHGTKGTRHTLFIGKRRPQGRR</sequence>
<dbReference type="STRING" id="1297742.A176_001793"/>
<gene>
    <name evidence="2" type="ORF">A176_001793</name>
</gene>
<evidence type="ECO:0000313" key="2">
    <source>
        <dbReference type="EMBL" id="AKQ64881.1"/>
    </source>
</evidence>
<name>A0A0H4WN67_9BACT</name>
<dbReference type="PATRIC" id="fig|1297742.4.peg.1816"/>
<dbReference type="KEGG" id="mym:A176_001793"/>
<dbReference type="RefSeq" id="WP_002634141.1">
    <property type="nucleotide sequence ID" value="NZ_CP012109.1"/>
</dbReference>
<keyword evidence="1" id="KW-0620">Polyamine biosynthesis</keyword>
<organism evidence="2 3">
    <name type="scientific">Pseudomyxococcus hansupus</name>
    <dbReference type="NCBI Taxonomy" id="1297742"/>
    <lineage>
        <taxon>Bacteria</taxon>
        <taxon>Pseudomonadati</taxon>
        <taxon>Myxococcota</taxon>
        <taxon>Myxococcia</taxon>
        <taxon>Myxococcales</taxon>
        <taxon>Cystobacterineae</taxon>
        <taxon>Myxococcaceae</taxon>
        <taxon>Pseudomyxococcus</taxon>
    </lineage>
</organism>
<protein>
    <recommendedName>
        <fullName evidence="4">Spermidine synthase</fullName>
    </recommendedName>
</protein>
<evidence type="ECO:0000313" key="3">
    <source>
        <dbReference type="Proteomes" id="UP000009026"/>
    </source>
</evidence>
<keyword evidence="3" id="KW-1185">Reference proteome</keyword>
<dbReference type="InterPro" id="IPR029063">
    <property type="entry name" value="SAM-dependent_MTases_sf"/>
</dbReference>
<dbReference type="SUPFAM" id="SSF53335">
    <property type="entry name" value="S-adenosyl-L-methionine-dependent methyltransferases"/>
    <property type="match status" value="1"/>
</dbReference>
<proteinExistence type="predicted"/>
<dbReference type="Pfam" id="PF01564">
    <property type="entry name" value="Spermine_synth"/>
    <property type="match status" value="1"/>
</dbReference>
<dbReference type="Proteomes" id="UP000009026">
    <property type="component" value="Chromosome"/>
</dbReference>
<dbReference type="OrthoDB" id="9793351at2"/>
<dbReference type="PANTHER" id="PTHR43317:SF3">
    <property type="entry name" value="BLR2883 PROTEIN"/>
    <property type="match status" value="1"/>
</dbReference>
<dbReference type="GO" id="GO:0006596">
    <property type="term" value="P:polyamine biosynthetic process"/>
    <property type="evidence" value="ECO:0007669"/>
    <property type="project" value="UniProtKB-KW"/>
</dbReference>
<dbReference type="AlphaFoldDB" id="A0A0H4WN67"/>
<dbReference type="EMBL" id="CP012109">
    <property type="protein sequence ID" value="AKQ64881.1"/>
    <property type="molecule type" value="Genomic_DNA"/>
</dbReference>
<evidence type="ECO:0008006" key="4">
    <source>
        <dbReference type="Google" id="ProtNLM"/>
    </source>
</evidence>
<dbReference type="PANTHER" id="PTHR43317">
    <property type="entry name" value="THERMOSPERMINE SYNTHASE ACAULIS5"/>
    <property type="match status" value="1"/>
</dbReference>
<dbReference type="Gene3D" id="3.40.50.150">
    <property type="entry name" value="Vaccinia Virus protein VP39"/>
    <property type="match status" value="1"/>
</dbReference>
<reference evidence="2 3" key="1">
    <citation type="journal article" date="2016" name="PLoS ONE">
        <title>Complete Genome Sequence and Comparative Genomics of a Novel Myxobacterium Myxococcus hansupus.</title>
        <authorList>
            <person name="Sharma G."/>
            <person name="Narwani T."/>
            <person name="Subramanian S."/>
        </authorList>
    </citation>
    <scope>NUCLEOTIDE SEQUENCE [LARGE SCALE GENOMIC DNA]</scope>
    <source>
        <strain evidence="3">mixupus</strain>
    </source>
</reference>
<accession>A0A0H4WN67</accession>
<dbReference type="CDD" id="cd02440">
    <property type="entry name" value="AdoMet_MTases"/>
    <property type="match status" value="1"/>
</dbReference>
<evidence type="ECO:0000256" key="1">
    <source>
        <dbReference type="ARBA" id="ARBA00023115"/>
    </source>
</evidence>
<dbReference type="eggNOG" id="COG0421">
    <property type="taxonomic scope" value="Bacteria"/>
</dbReference>